<sequence>MLDVTTSFQDTHVNFGLAPCWGLLQQLNRWIRPGHARLVLLMAHPVNAHVAYQWGLLDDLINDLASSEGVCCNPVLDRAIKMANAIAANDSLMV</sequence>
<protein>
    <submittedName>
        <fullName evidence="1">Uncharacterized protein</fullName>
    </submittedName>
</protein>
<dbReference type="Proteomes" id="UP001530377">
    <property type="component" value="Unassembled WGS sequence"/>
</dbReference>
<dbReference type="Gene3D" id="3.90.226.10">
    <property type="entry name" value="2-enoyl-CoA Hydratase, Chain A, domain 1"/>
    <property type="match status" value="1"/>
</dbReference>
<dbReference type="InterPro" id="IPR029045">
    <property type="entry name" value="ClpP/crotonase-like_dom_sf"/>
</dbReference>
<accession>A0ABD3RAI2</accession>
<dbReference type="EMBL" id="JALLPB020000359">
    <property type="protein sequence ID" value="KAL3810024.1"/>
    <property type="molecule type" value="Genomic_DNA"/>
</dbReference>
<comment type="caution">
    <text evidence="1">The sequence shown here is derived from an EMBL/GenBank/DDBJ whole genome shotgun (WGS) entry which is preliminary data.</text>
</comment>
<dbReference type="AlphaFoldDB" id="A0ABD3RAI2"/>
<evidence type="ECO:0000313" key="2">
    <source>
        <dbReference type="Proteomes" id="UP001530377"/>
    </source>
</evidence>
<dbReference type="SUPFAM" id="SSF52096">
    <property type="entry name" value="ClpP/crotonase"/>
    <property type="match status" value="1"/>
</dbReference>
<organism evidence="1 2">
    <name type="scientific">Cyclostephanos tholiformis</name>
    <dbReference type="NCBI Taxonomy" id="382380"/>
    <lineage>
        <taxon>Eukaryota</taxon>
        <taxon>Sar</taxon>
        <taxon>Stramenopiles</taxon>
        <taxon>Ochrophyta</taxon>
        <taxon>Bacillariophyta</taxon>
        <taxon>Coscinodiscophyceae</taxon>
        <taxon>Thalassiosirophycidae</taxon>
        <taxon>Stephanodiscales</taxon>
        <taxon>Stephanodiscaceae</taxon>
        <taxon>Cyclostephanos</taxon>
    </lineage>
</organism>
<name>A0ABD3RAI2_9STRA</name>
<reference evidence="1 2" key="1">
    <citation type="submission" date="2024-10" db="EMBL/GenBank/DDBJ databases">
        <title>Updated reference genomes for cyclostephanoid diatoms.</title>
        <authorList>
            <person name="Roberts W.R."/>
            <person name="Alverson A.J."/>
        </authorList>
    </citation>
    <scope>NUCLEOTIDE SEQUENCE [LARGE SCALE GENOMIC DNA]</scope>
    <source>
        <strain evidence="1 2">AJA228-03</strain>
    </source>
</reference>
<evidence type="ECO:0000313" key="1">
    <source>
        <dbReference type="EMBL" id="KAL3810024.1"/>
    </source>
</evidence>
<proteinExistence type="predicted"/>
<gene>
    <name evidence="1" type="ORF">ACHAXA_006139</name>
</gene>
<keyword evidence="2" id="KW-1185">Reference proteome</keyword>